<dbReference type="AlphaFoldDB" id="A0A9X3NDG4"/>
<organism evidence="2 3">
    <name type="scientific">Solirubrobacter phytolaccae</name>
    <dbReference type="NCBI Taxonomy" id="1404360"/>
    <lineage>
        <taxon>Bacteria</taxon>
        <taxon>Bacillati</taxon>
        <taxon>Actinomycetota</taxon>
        <taxon>Thermoleophilia</taxon>
        <taxon>Solirubrobacterales</taxon>
        <taxon>Solirubrobacteraceae</taxon>
        <taxon>Solirubrobacter</taxon>
    </lineage>
</organism>
<dbReference type="RefSeq" id="WP_270027571.1">
    <property type="nucleotide sequence ID" value="NZ_JAPDDP010000048.1"/>
</dbReference>
<comment type="caution">
    <text evidence="2">The sequence shown here is derived from an EMBL/GenBank/DDBJ whole genome shotgun (WGS) entry which is preliminary data.</text>
</comment>
<feature type="region of interest" description="Disordered" evidence="1">
    <location>
        <begin position="1"/>
        <end position="32"/>
    </location>
</feature>
<name>A0A9X3NDG4_9ACTN</name>
<dbReference type="EMBL" id="JAPDDP010000048">
    <property type="protein sequence ID" value="MDA0183174.1"/>
    <property type="molecule type" value="Genomic_DNA"/>
</dbReference>
<proteinExistence type="predicted"/>
<keyword evidence="3" id="KW-1185">Reference proteome</keyword>
<dbReference type="Proteomes" id="UP001147653">
    <property type="component" value="Unassembled WGS sequence"/>
</dbReference>
<sequence>MSRKVAPDNPPQNAATPSRPPSSRHSPEPLSVPPDVSIYEILRAAQDQPVVFYMGAGLSIAHPSCGPKGTQVADKLRPFVAELVNARTTDVTEPDLESLAARVAREAPGRMADFKVRASEAAEFRTMEPNYGHQAVALLMREGVITGVSVNWDRGIENAARRIDLEIEAVASQQERLQPRQALRLYKVHGCAKRPQTLAVTKAEVDAPQGWAKAEVARAVAAGMVVFLGLGTVGMYVTEPIKDIVELWALDGATVRVVDLFGVSDAWKKTLGEAAADVEIVMGADAFLDDLLRALVADALSRTGAAVRELVDEAEWTKRMLAGFETVRAAFEQAPANGILRWWRDGVTSDQDGRAFVLDERGRETLMAVSLMASHDGGTVHVTGGEEHLTVRSEYRYLEIASMPELTFADIDRKVRERVRRGRNVGRLRPGLSVAAVVHGGRGSFPSPSAPPDIAAEDVAVGDVGSETVGDVRLVRAEDAVAGALAA</sequence>
<evidence type="ECO:0008006" key="4">
    <source>
        <dbReference type="Google" id="ProtNLM"/>
    </source>
</evidence>
<gene>
    <name evidence="2" type="ORF">OJ997_22885</name>
</gene>
<accession>A0A9X3NDG4</accession>
<evidence type="ECO:0000313" key="2">
    <source>
        <dbReference type="EMBL" id="MDA0183174.1"/>
    </source>
</evidence>
<reference evidence="2" key="1">
    <citation type="submission" date="2022-10" db="EMBL/GenBank/DDBJ databases">
        <title>The WGS of Solirubrobacter phytolaccae KCTC 29190.</title>
        <authorList>
            <person name="Jiang Z."/>
        </authorList>
    </citation>
    <scope>NUCLEOTIDE SEQUENCE</scope>
    <source>
        <strain evidence="2">KCTC 29190</strain>
    </source>
</reference>
<evidence type="ECO:0000313" key="3">
    <source>
        <dbReference type="Proteomes" id="UP001147653"/>
    </source>
</evidence>
<protein>
    <recommendedName>
        <fullName evidence="4">SIR2-like domain-containing protein</fullName>
    </recommendedName>
</protein>
<evidence type="ECO:0000256" key="1">
    <source>
        <dbReference type="SAM" id="MobiDB-lite"/>
    </source>
</evidence>